<dbReference type="PROSITE" id="PS51482">
    <property type="entry name" value="DEGV"/>
    <property type="match status" value="1"/>
</dbReference>
<evidence type="ECO:0000313" key="3">
    <source>
        <dbReference type="Proteomes" id="UP001597273"/>
    </source>
</evidence>
<dbReference type="PANTHER" id="PTHR33434:SF2">
    <property type="entry name" value="FATTY ACID-BINDING PROTEIN TM_1468"/>
    <property type="match status" value="1"/>
</dbReference>
<organism evidence="2 3">
    <name type="scientific">Planococcus chinensis</name>
    <dbReference type="NCBI Taxonomy" id="272917"/>
    <lineage>
        <taxon>Bacteria</taxon>
        <taxon>Bacillati</taxon>
        <taxon>Bacillota</taxon>
        <taxon>Bacilli</taxon>
        <taxon>Bacillales</taxon>
        <taxon>Caryophanaceae</taxon>
        <taxon>Planococcus</taxon>
    </lineage>
</organism>
<evidence type="ECO:0000313" key="2">
    <source>
        <dbReference type="EMBL" id="MFD1862214.1"/>
    </source>
</evidence>
<keyword evidence="1" id="KW-0446">Lipid-binding</keyword>
<comment type="caution">
    <text evidence="2">The sequence shown here is derived from an EMBL/GenBank/DDBJ whole genome shotgun (WGS) entry which is preliminary data.</text>
</comment>
<proteinExistence type="predicted"/>
<gene>
    <name evidence="2" type="ORF">ACFSDB_04695</name>
</gene>
<dbReference type="InterPro" id="IPR043168">
    <property type="entry name" value="DegV_C"/>
</dbReference>
<accession>A0ABW4QF70</accession>
<sequence length="278" mass="30740">MKTAIVTDSTAYIPADVRKAAGIHMVPLQVTFGNESFAEEEELHVDDFYKKASEEFPKTSQPPIGELVKLYNELAISHDEIVSIHLSSGISGTFNGSVQANDLVEGAEVHSFDSEISCAMQGFYVTKAAEMAQAGAGAAEILEKLEEMKRSMRAYFMVEDLKHLSRGGRLSNAQAIVGSMLQIKPLLHFDNKIIVPFEKIRTRKRAMNRIAEMLKEDAASGAPIKATVIHANRKEAAEEWHRQLKEMCPEVEFDISYFGPVIGTHLGEGSMGLGWVRK</sequence>
<keyword evidence="3" id="KW-1185">Reference proteome</keyword>
<dbReference type="RefSeq" id="WP_204890743.1">
    <property type="nucleotide sequence ID" value="NZ_JBHUFW010000004.1"/>
</dbReference>
<dbReference type="Proteomes" id="UP001597273">
    <property type="component" value="Unassembled WGS sequence"/>
</dbReference>
<dbReference type="PANTHER" id="PTHR33434">
    <property type="entry name" value="DEGV DOMAIN-CONTAINING PROTEIN DR_1986-RELATED"/>
    <property type="match status" value="1"/>
</dbReference>
<dbReference type="NCBIfam" id="TIGR00762">
    <property type="entry name" value="DegV"/>
    <property type="match status" value="1"/>
</dbReference>
<dbReference type="Pfam" id="PF02645">
    <property type="entry name" value="DegV"/>
    <property type="match status" value="1"/>
</dbReference>
<evidence type="ECO:0000256" key="1">
    <source>
        <dbReference type="ARBA" id="ARBA00023121"/>
    </source>
</evidence>
<dbReference type="InterPro" id="IPR050270">
    <property type="entry name" value="DegV_domain_contain"/>
</dbReference>
<dbReference type="EMBL" id="JBHUFW010000004">
    <property type="protein sequence ID" value="MFD1862214.1"/>
    <property type="molecule type" value="Genomic_DNA"/>
</dbReference>
<dbReference type="Gene3D" id="3.30.1180.10">
    <property type="match status" value="1"/>
</dbReference>
<protein>
    <submittedName>
        <fullName evidence="2">DegV family protein</fullName>
    </submittedName>
</protein>
<dbReference type="SUPFAM" id="SSF82549">
    <property type="entry name" value="DAK1/DegV-like"/>
    <property type="match status" value="1"/>
</dbReference>
<dbReference type="InterPro" id="IPR003797">
    <property type="entry name" value="DegV"/>
</dbReference>
<name>A0ABW4QF70_9BACL</name>
<reference evidence="3" key="1">
    <citation type="journal article" date="2019" name="Int. J. Syst. Evol. Microbiol.">
        <title>The Global Catalogue of Microorganisms (GCM) 10K type strain sequencing project: providing services to taxonomists for standard genome sequencing and annotation.</title>
        <authorList>
            <consortium name="The Broad Institute Genomics Platform"/>
            <consortium name="The Broad Institute Genome Sequencing Center for Infectious Disease"/>
            <person name="Wu L."/>
            <person name="Ma J."/>
        </authorList>
    </citation>
    <scope>NUCLEOTIDE SEQUENCE [LARGE SCALE GENOMIC DNA]</scope>
    <source>
        <strain evidence="3">CGMCC 1.15475</strain>
    </source>
</reference>
<dbReference type="Gene3D" id="3.40.50.10170">
    <property type="match status" value="1"/>
</dbReference>